<sequence length="182" mass="20375">MKDAPIANPSRDTSPSCPEPVFPSGLLSLGEQSVEPGWIDYNGHMNVSYYTLAFDRAFDDFLENWIGIGESFVSRSRLGPMALQTQICYLGELLEGERFHVDVHLLDHDEKRIHFFGTMISARTGQPAATYESLGINVDLETRRPAPYPDWTLARLASMRKAQASLPRPKQAGQPLGIRRRG</sequence>
<dbReference type="PANTHER" id="PTHR31793">
    <property type="entry name" value="4-HYDROXYBENZOYL-COA THIOESTERASE FAMILY MEMBER"/>
    <property type="match status" value="1"/>
</dbReference>
<dbReference type="Pfam" id="PF13279">
    <property type="entry name" value="4HBT_2"/>
    <property type="match status" value="1"/>
</dbReference>
<proteinExistence type="predicted"/>
<evidence type="ECO:0000313" key="3">
    <source>
        <dbReference type="Proteomes" id="UP000503336"/>
    </source>
</evidence>
<protein>
    <submittedName>
        <fullName evidence="2">Thioesterase</fullName>
    </submittedName>
</protein>
<dbReference type="Gene3D" id="3.10.129.10">
    <property type="entry name" value="Hotdog Thioesterase"/>
    <property type="match status" value="1"/>
</dbReference>
<dbReference type="GO" id="GO:0047617">
    <property type="term" value="F:fatty acyl-CoA hydrolase activity"/>
    <property type="evidence" value="ECO:0007669"/>
    <property type="project" value="TreeGrafter"/>
</dbReference>
<dbReference type="KEGG" id="hdh:G5B40_20725"/>
<name>A0A7M3T6N0_9RHOB</name>
<dbReference type="AlphaFoldDB" id="A0A7M3T6N0"/>
<dbReference type="PANTHER" id="PTHR31793:SF2">
    <property type="entry name" value="BLR1345 PROTEIN"/>
    <property type="match status" value="1"/>
</dbReference>
<reference evidence="2 3" key="1">
    <citation type="submission" date="2020-02" db="EMBL/GenBank/DDBJ databases">
        <title>complete genome sequence of Rhodobacteraceae bacterium.</title>
        <authorList>
            <person name="Park J."/>
            <person name="Kim Y.-S."/>
            <person name="Kim K.-H."/>
        </authorList>
    </citation>
    <scope>NUCLEOTIDE SEQUENCE [LARGE SCALE GENOMIC DNA]</scope>
    <source>
        <strain evidence="2 3">RR4-56</strain>
    </source>
</reference>
<dbReference type="SUPFAM" id="SSF54637">
    <property type="entry name" value="Thioesterase/thiol ester dehydrase-isomerase"/>
    <property type="match status" value="1"/>
</dbReference>
<evidence type="ECO:0000313" key="2">
    <source>
        <dbReference type="EMBL" id="QIE57661.1"/>
    </source>
</evidence>
<dbReference type="InterPro" id="IPR050563">
    <property type="entry name" value="4-hydroxybenzoyl-CoA_TE"/>
</dbReference>
<dbReference type="RefSeq" id="WP_165102990.1">
    <property type="nucleotide sequence ID" value="NZ_CP049056.1"/>
</dbReference>
<dbReference type="Proteomes" id="UP000503336">
    <property type="component" value="Chromosome"/>
</dbReference>
<feature type="region of interest" description="Disordered" evidence="1">
    <location>
        <begin position="162"/>
        <end position="182"/>
    </location>
</feature>
<dbReference type="EMBL" id="CP049056">
    <property type="protein sequence ID" value="QIE57661.1"/>
    <property type="molecule type" value="Genomic_DNA"/>
</dbReference>
<keyword evidence="3" id="KW-1185">Reference proteome</keyword>
<dbReference type="InterPro" id="IPR029069">
    <property type="entry name" value="HotDog_dom_sf"/>
</dbReference>
<evidence type="ECO:0000256" key="1">
    <source>
        <dbReference type="SAM" id="MobiDB-lite"/>
    </source>
</evidence>
<accession>A0A7M3T6N0</accession>
<organism evidence="2 3">
    <name type="scientific">Pikeienuella piscinae</name>
    <dbReference type="NCBI Taxonomy" id="2748098"/>
    <lineage>
        <taxon>Bacteria</taxon>
        <taxon>Pseudomonadati</taxon>
        <taxon>Pseudomonadota</taxon>
        <taxon>Alphaproteobacteria</taxon>
        <taxon>Rhodobacterales</taxon>
        <taxon>Paracoccaceae</taxon>
        <taxon>Pikeienuella</taxon>
    </lineage>
</organism>
<gene>
    <name evidence="2" type="ORF">G5B40_20725</name>
</gene>
<dbReference type="CDD" id="cd00586">
    <property type="entry name" value="4HBT"/>
    <property type="match status" value="1"/>
</dbReference>